<dbReference type="PANTHER" id="PTHR30627">
    <property type="entry name" value="PEPTIDOGLYCAN D,D-TRANSPEPTIDASE"/>
    <property type="match status" value="1"/>
</dbReference>
<organism evidence="6 7">
    <name type="scientific">Candidatus Kaiserbacteria bacterium GW2011_GWA2_58_9</name>
    <dbReference type="NCBI Taxonomy" id="1618672"/>
    <lineage>
        <taxon>Bacteria</taxon>
        <taxon>Candidatus Kaiseribacteriota</taxon>
    </lineage>
</organism>
<dbReference type="GO" id="GO:0008658">
    <property type="term" value="F:penicillin binding"/>
    <property type="evidence" value="ECO:0007669"/>
    <property type="project" value="InterPro"/>
</dbReference>
<dbReference type="GO" id="GO:0071555">
    <property type="term" value="P:cell wall organization"/>
    <property type="evidence" value="ECO:0007669"/>
    <property type="project" value="TreeGrafter"/>
</dbReference>
<sequence length="572" mass="61684">MRSSAPTIVSRARILSAVFICVAALLLLRLYFVQIVHGEEHRRSAQGQYVAAASDSEDRGDIFFSKKGGELVAAAVMQSGWRLAIAPSEMRDPEAVLEKLRSFVPVDRERFLASAGKAADPYEEVAFRLGDEAALRIRKEKIPGVILVPDRWRVYPGGALAAHAIGFVGYKGDRKVGVYGLEARYQDTLAKASGLYVNPFAEIFTNLGEALSPEPEGSRGSIVTSIEPQVEARLEETLEKVMKSYAPKAAGAIVMDPRTGEIVGMAARPGFDPNTFSTANDPSVFANMLVENVYEMGSIMKPLTVAAGIDAGVVTPKTTYRDTGCIEKSGKRICNYDGKARGVVSMQEVLNQSLNTGASFIADRMGQNVFGGYLHALGFGEKTGIDLPNEARGIIGAIDRGYDVDYASASFGQGIAMTAVEMIRGLGALANGGILPSPRLVKGIRLESGIARGLPPPQGPRVFEPETVQTVSDMLVRVFDTALLGGILKQEHYSIAAKTGTAQIARSGGGGYYPDRYLHSFFGYFPAHDPRFIVFLIAVEPHGAEFASATLARPFLDIAKFLINYYDIPPDR</sequence>
<comment type="caution">
    <text evidence="6">The sequence shown here is derived from an EMBL/GenBank/DDBJ whole genome shotgun (WGS) entry which is preliminary data.</text>
</comment>
<evidence type="ECO:0000256" key="1">
    <source>
        <dbReference type="ARBA" id="ARBA00004370"/>
    </source>
</evidence>
<keyword evidence="3" id="KW-0812">Transmembrane</keyword>
<evidence type="ECO:0000313" key="7">
    <source>
        <dbReference type="Proteomes" id="UP000034789"/>
    </source>
</evidence>
<comment type="subcellular location">
    <subcellularLocation>
        <location evidence="1">Membrane</location>
    </subcellularLocation>
</comment>
<protein>
    <submittedName>
        <fullName evidence="6">Peptidoglycan glycosyltransferase</fullName>
    </submittedName>
</protein>
<dbReference type="InterPro" id="IPR050515">
    <property type="entry name" value="Beta-lactam/transpept"/>
</dbReference>
<proteinExistence type="predicted"/>
<dbReference type="InterPro" id="IPR001460">
    <property type="entry name" value="PCN-bd_Tpept"/>
</dbReference>
<evidence type="ECO:0000313" key="6">
    <source>
        <dbReference type="EMBL" id="KKW47836.1"/>
    </source>
</evidence>
<dbReference type="Proteomes" id="UP000034789">
    <property type="component" value="Unassembled WGS sequence"/>
</dbReference>
<evidence type="ECO:0000256" key="3">
    <source>
        <dbReference type="SAM" id="Phobius"/>
    </source>
</evidence>
<evidence type="ECO:0000259" key="4">
    <source>
        <dbReference type="Pfam" id="PF00905"/>
    </source>
</evidence>
<dbReference type="AlphaFoldDB" id="A0A0G1YX43"/>
<dbReference type="Pfam" id="PF00905">
    <property type="entry name" value="Transpeptidase"/>
    <property type="match status" value="1"/>
</dbReference>
<dbReference type="Pfam" id="PF03717">
    <property type="entry name" value="PBP_dimer"/>
    <property type="match status" value="1"/>
</dbReference>
<accession>A0A0G1YX43</accession>
<dbReference type="Gene3D" id="3.30.450.330">
    <property type="match status" value="1"/>
</dbReference>
<dbReference type="PANTHER" id="PTHR30627:SF1">
    <property type="entry name" value="PEPTIDOGLYCAN D,D-TRANSPEPTIDASE FTSI"/>
    <property type="match status" value="1"/>
</dbReference>
<dbReference type="InterPro" id="IPR036138">
    <property type="entry name" value="PBP_dimer_sf"/>
</dbReference>
<dbReference type="GO" id="GO:0005886">
    <property type="term" value="C:plasma membrane"/>
    <property type="evidence" value="ECO:0007669"/>
    <property type="project" value="TreeGrafter"/>
</dbReference>
<dbReference type="SUPFAM" id="SSF56601">
    <property type="entry name" value="beta-lactamase/transpeptidase-like"/>
    <property type="match status" value="1"/>
</dbReference>
<dbReference type="InterPro" id="IPR005311">
    <property type="entry name" value="PBP_dimer"/>
</dbReference>
<dbReference type="SUPFAM" id="SSF56519">
    <property type="entry name" value="Penicillin binding protein dimerisation domain"/>
    <property type="match status" value="1"/>
</dbReference>
<reference evidence="6 7" key="1">
    <citation type="journal article" date="2015" name="Nature">
        <title>rRNA introns, odd ribosomes, and small enigmatic genomes across a large radiation of phyla.</title>
        <authorList>
            <person name="Brown C.T."/>
            <person name="Hug L.A."/>
            <person name="Thomas B.C."/>
            <person name="Sharon I."/>
            <person name="Castelle C.J."/>
            <person name="Singh A."/>
            <person name="Wilkins M.J."/>
            <person name="Williams K.H."/>
            <person name="Banfield J.F."/>
        </authorList>
    </citation>
    <scope>NUCLEOTIDE SEQUENCE [LARGE SCALE GENOMIC DNA]</scope>
</reference>
<dbReference type="GO" id="GO:0016740">
    <property type="term" value="F:transferase activity"/>
    <property type="evidence" value="ECO:0007669"/>
    <property type="project" value="UniProtKB-KW"/>
</dbReference>
<feature type="transmembrane region" description="Helical" evidence="3">
    <location>
        <begin position="12"/>
        <end position="32"/>
    </location>
</feature>
<evidence type="ECO:0000256" key="2">
    <source>
        <dbReference type="ARBA" id="ARBA00023136"/>
    </source>
</evidence>
<keyword evidence="2 3" id="KW-0472">Membrane</keyword>
<dbReference type="Gene3D" id="3.40.710.10">
    <property type="entry name" value="DD-peptidase/beta-lactamase superfamily"/>
    <property type="match status" value="1"/>
</dbReference>
<keyword evidence="6" id="KW-0808">Transferase</keyword>
<dbReference type="EMBL" id="LCSD01000005">
    <property type="protein sequence ID" value="KKW47836.1"/>
    <property type="molecule type" value="Genomic_DNA"/>
</dbReference>
<dbReference type="InterPro" id="IPR012338">
    <property type="entry name" value="Beta-lactam/transpept-like"/>
</dbReference>
<feature type="domain" description="Penicillin-binding protein dimerisation" evidence="5">
    <location>
        <begin position="78"/>
        <end position="190"/>
    </location>
</feature>
<evidence type="ECO:0000259" key="5">
    <source>
        <dbReference type="Pfam" id="PF03717"/>
    </source>
</evidence>
<keyword evidence="3" id="KW-1133">Transmembrane helix</keyword>
<name>A0A0G1YX43_9BACT</name>
<gene>
    <name evidence="6" type="ORF">UY98_C0005G0023</name>
</gene>
<feature type="domain" description="Penicillin-binding protein transpeptidase" evidence="4">
    <location>
        <begin position="251"/>
        <end position="553"/>
    </location>
</feature>
<dbReference type="Gene3D" id="3.90.1310.10">
    <property type="entry name" value="Penicillin-binding protein 2a (Domain 2)"/>
    <property type="match status" value="1"/>
</dbReference>